<dbReference type="SMART" id="SM00479">
    <property type="entry name" value="EXOIII"/>
    <property type="match status" value="1"/>
</dbReference>
<dbReference type="Pfam" id="PF12843">
    <property type="entry name" value="QSregVF_b"/>
    <property type="match status" value="1"/>
</dbReference>
<accession>A0A1X0Y891</accession>
<organism evidence="5 6">
    <name type="scientific">Geothermobacter hydrogeniphilus</name>
    <dbReference type="NCBI Taxonomy" id="1969733"/>
    <lineage>
        <taxon>Bacteria</taxon>
        <taxon>Pseudomonadati</taxon>
        <taxon>Thermodesulfobacteriota</taxon>
        <taxon>Desulfuromonadia</taxon>
        <taxon>Desulfuromonadales</taxon>
        <taxon>Geothermobacteraceae</taxon>
        <taxon>Geothermobacter</taxon>
    </lineage>
</organism>
<dbReference type="PANTHER" id="PTHR30231:SF4">
    <property type="entry name" value="PROTEIN NEN2"/>
    <property type="match status" value="1"/>
</dbReference>
<dbReference type="SUPFAM" id="SSF53098">
    <property type="entry name" value="Ribonuclease H-like"/>
    <property type="match status" value="1"/>
</dbReference>
<dbReference type="GO" id="GO:0003676">
    <property type="term" value="F:nucleic acid binding"/>
    <property type="evidence" value="ECO:0007669"/>
    <property type="project" value="InterPro"/>
</dbReference>
<evidence type="ECO:0000256" key="2">
    <source>
        <dbReference type="ARBA" id="ARBA00022801"/>
    </source>
</evidence>
<dbReference type="RefSeq" id="WP_085010016.1">
    <property type="nucleotide sequence ID" value="NZ_NAAD01000006.1"/>
</dbReference>
<proteinExistence type="predicted"/>
<keyword evidence="6" id="KW-1185">Reference proteome</keyword>
<gene>
    <name evidence="5" type="ORF">B5V00_06810</name>
</gene>
<dbReference type="Gene3D" id="3.30.420.10">
    <property type="entry name" value="Ribonuclease H-like superfamily/Ribonuclease H"/>
    <property type="match status" value="1"/>
</dbReference>
<dbReference type="OrthoDB" id="9804290at2"/>
<sequence>MGTFIFDTETTNTTNPEVIEAAWVEILDLKALPVGRKFCERYRPEGRISLGAMATHHIMDEDLVYCEPSSTFKLPAEVNYLIGHNIDFDWKVAGCPNVKRICTLALARDLYPEADSHTLSAMLYLLDRPNARDKLRSAHSALTDVLVCRDVLAAMLKTRLAHISTFEELWQASEAAKIPKVMPFGKHKGKRIADVPADYRQWLLRQPEVDPYLVKALRGGADAVR</sequence>
<evidence type="ECO:0000256" key="3">
    <source>
        <dbReference type="ARBA" id="ARBA00022839"/>
    </source>
</evidence>
<comment type="caution">
    <text evidence="5">The sequence shown here is derived from an EMBL/GenBank/DDBJ whole genome shotgun (WGS) entry which is preliminary data.</text>
</comment>
<protein>
    <submittedName>
        <fullName evidence="5">DNA polymerase III subunit epsilon</fullName>
    </submittedName>
</protein>
<evidence type="ECO:0000313" key="6">
    <source>
        <dbReference type="Proteomes" id="UP000193136"/>
    </source>
</evidence>
<dbReference type="AlphaFoldDB" id="A0A1X0Y891"/>
<dbReference type="PANTHER" id="PTHR30231">
    <property type="entry name" value="DNA POLYMERASE III SUBUNIT EPSILON"/>
    <property type="match status" value="1"/>
</dbReference>
<evidence type="ECO:0000313" key="5">
    <source>
        <dbReference type="EMBL" id="ORJ61337.1"/>
    </source>
</evidence>
<evidence type="ECO:0000256" key="1">
    <source>
        <dbReference type="ARBA" id="ARBA00022722"/>
    </source>
</evidence>
<dbReference type="STRING" id="1969733.B5V00_06810"/>
<dbReference type="InterPro" id="IPR012337">
    <property type="entry name" value="RNaseH-like_sf"/>
</dbReference>
<keyword evidence="2" id="KW-0378">Hydrolase</keyword>
<dbReference type="CDD" id="cd06127">
    <property type="entry name" value="DEDDh"/>
    <property type="match status" value="1"/>
</dbReference>
<dbReference type="InterPro" id="IPR013520">
    <property type="entry name" value="Ribonucl_H"/>
</dbReference>
<reference evidence="5 6" key="1">
    <citation type="submission" date="2017-03" db="EMBL/GenBank/DDBJ databases">
        <title>Genome sequence of Geothermobacter sp. EPR-M, Deep-Sea Iron Reducer.</title>
        <authorList>
            <person name="Tully B."/>
            <person name="Savalia P."/>
            <person name="Abuyen K."/>
            <person name="Baughan C."/>
            <person name="Romero E."/>
            <person name="Ronkowski C."/>
            <person name="Torres B."/>
            <person name="Tremblay J."/>
            <person name="Trujillo A."/>
            <person name="Tyler M."/>
            <person name="Perez-Rodriguez I."/>
            <person name="Amend J."/>
        </authorList>
    </citation>
    <scope>NUCLEOTIDE SEQUENCE [LARGE SCALE GENOMIC DNA]</scope>
    <source>
        <strain evidence="5 6">EPR-M</strain>
    </source>
</reference>
<dbReference type="EMBL" id="NAAD01000006">
    <property type="protein sequence ID" value="ORJ61337.1"/>
    <property type="molecule type" value="Genomic_DNA"/>
</dbReference>
<name>A0A1X0Y891_9BACT</name>
<dbReference type="InterPro" id="IPR036397">
    <property type="entry name" value="RNaseH_sf"/>
</dbReference>
<keyword evidence="1" id="KW-0540">Nuclease</keyword>
<evidence type="ECO:0000259" key="4">
    <source>
        <dbReference type="SMART" id="SM00479"/>
    </source>
</evidence>
<feature type="domain" description="Exonuclease" evidence="4">
    <location>
        <begin position="2"/>
        <end position="161"/>
    </location>
</feature>
<dbReference type="GO" id="GO:0008408">
    <property type="term" value="F:3'-5' exonuclease activity"/>
    <property type="evidence" value="ECO:0007669"/>
    <property type="project" value="TreeGrafter"/>
</dbReference>
<dbReference type="InterPro" id="IPR024530">
    <property type="entry name" value="QSregVF_b"/>
</dbReference>
<keyword evidence="3" id="KW-0269">Exonuclease</keyword>
<dbReference type="GO" id="GO:0006259">
    <property type="term" value="P:DNA metabolic process"/>
    <property type="evidence" value="ECO:0007669"/>
    <property type="project" value="UniProtKB-ARBA"/>
</dbReference>
<dbReference type="Proteomes" id="UP000193136">
    <property type="component" value="Unassembled WGS sequence"/>
</dbReference>